<sequence length="72" mass="8403">MRPPLAFSDVTVWNNNKLQPLFVAWGVSPRSRLVTQRSVDVTYFGTKRVALSERLGVENQVTQHRQRWQDHP</sequence>
<evidence type="ECO:0000313" key="2">
    <source>
        <dbReference type="Proteomes" id="UP001416858"/>
    </source>
</evidence>
<gene>
    <name evidence="1" type="ORF">Rcae01_00937</name>
</gene>
<dbReference type="Proteomes" id="UP001416858">
    <property type="component" value="Unassembled WGS sequence"/>
</dbReference>
<organism evidence="1 2">
    <name type="scientific">Novipirellula caenicola</name>
    <dbReference type="NCBI Taxonomy" id="1536901"/>
    <lineage>
        <taxon>Bacteria</taxon>
        <taxon>Pseudomonadati</taxon>
        <taxon>Planctomycetota</taxon>
        <taxon>Planctomycetia</taxon>
        <taxon>Pirellulales</taxon>
        <taxon>Pirellulaceae</taxon>
        <taxon>Novipirellula</taxon>
    </lineage>
</organism>
<protein>
    <submittedName>
        <fullName evidence="1">Uncharacterized protein</fullName>
    </submittedName>
</protein>
<name>A0ABP9VP28_9BACT</name>
<reference evidence="1 2" key="1">
    <citation type="submission" date="2024-02" db="EMBL/GenBank/DDBJ databases">
        <title>Rhodopirellula caenicola NBRC 110016.</title>
        <authorList>
            <person name="Ichikawa N."/>
            <person name="Katano-Makiyama Y."/>
            <person name="Hidaka K."/>
        </authorList>
    </citation>
    <scope>NUCLEOTIDE SEQUENCE [LARGE SCALE GENOMIC DNA]</scope>
    <source>
        <strain evidence="1 2">NBRC 110016</strain>
    </source>
</reference>
<dbReference type="EMBL" id="BAABRO010000001">
    <property type="protein sequence ID" value="GAA5505492.1"/>
    <property type="molecule type" value="Genomic_DNA"/>
</dbReference>
<accession>A0ABP9VP28</accession>
<comment type="caution">
    <text evidence="1">The sequence shown here is derived from an EMBL/GenBank/DDBJ whole genome shotgun (WGS) entry which is preliminary data.</text>
</comment>
<keyword evidence="2" id="KW-1185">Reference proteome</keyword>
<evidence type="ECO:0000313" key="1">
    <source>
        <dbReference type="EMBL" id="GAA5505492.1"/>
    </source>
</evidence>
<proteinExistence type="predicted"/>